<evidence type="ECO:0000313" key="1">
    <source>
        <dbReference type="EMBL" id="CAB71970.1"/>
    </source>
</evidence>
<accession>Q9JPF5</accession>
<name>Q9JPF5_NEIME</name>
<protein>
    <submittedName>
        <fullName evidence="1">Uncharacterized protein rth12</fullName>
    </submittedName>
</protein>
<dbReference type="EMBL" id="AJ391256">
    <property type="protein sequence ID" value="CAB71970.1"/>
    <property type="molecule type" value="Genomic_DNA"/>
</dbReference>
<reference evidence="1" key="1">
    <citation type="journal article" date="2000" name="Infect. Immun.">
        <title>Molecular and biological analysis of eight genetic islands that distinguish Neisseria meningitidis from the closely related pathogen Neisseria gonorrhoeae.</title>
        <authorList>
            <person name="Klee S.R."/>
            <person name="Nassif X."/>
            <person name="Kusecek B."/>
            <person name="Merker P."/>
            <person name="Beretti J.L."/>
            <person name="Achtman M."/>
            <person name="Tinsley C.R."/>
        </authorList>
    </citation>
    <scope>NUCLEOTIDE SEQUENCE</scope>
    <source>
        <strain evidence="1">Z2491</strain>
    </source>
</reference>
<sequence length="261" mass="29461">MATGDGCALRQFAGAYQQTVCAGISARRGWGVSVNEFGCGEGVGKMNANIMIYLIEVNDGPVAKALRSFQQDKAAMRQAWLDWAREHLPSDALMREWSDGQVAGFAFPSGIPDGWKKPNKNGICWPRQNNPILKTMPLNKRFKRPEEYLEEVGITAPTMIFEKNSDGETWASWGIGNFFNPVQFVWAGLEEDAPKGVVTPDYAYELREGAKRIRNGCTMQPPEDFDWQNLLPGCRVIPRYEWDYLVGKWQETRNDAEEQEA</sequence>
<proteinExistence type="predicted"/>
<gene>
    <name evidence="1" type="primary">rth12</name>
</gene>
<organism evidence="1">
    <name type="scientific">Neisseria meningitidis</name>
    <dbReference type="NCBI Taxonomy" id="487"/>
    <lineage>
        <taxon>Bacteria</taxon>
        <taxon>Pseudomonadati</taxon>
        <taxon>Pseudomonadota</taxon>
        <taxon>Betaproteobacteria</taxon>
        <taxon>Neisseriales</taxon>
        <taxon>Neisseriaceae</taxon>
        <taxon>Neisseria</taxon>
    </lineage>
</organism>
<dbReference type="AlphaFoldDB" id="Q9JPF5"/>